<dbReference type="Gene3D" id="3.40.50.850">
    <property type="entry name" value="Isochorismatase-like"/>
    <property type="match status" value="1"/>
</dbReference>
<comment type="caution">
    <text evidence="4">The sequence shown here is derived from an EMBL/GenBank/DDBJ whole genome shotgun (WGS) entry which is preliminary data.</text>
</comment>
<proteinExistence type="inferred from homology"/>
<name>A0A409WQM7_PSICY</name>
<keyword evidence="2" id="KW-0378">Hydrolase</keyword>
<accession>A0A409WQM7</accession>
<reference evidence="4 5" key="1">
    <citation type="journal article" date="2018" name="Evol. Lett.">
        <title>Horizontal gene cluster transfer increased hallucinogenic mushroom diversity.</title>
        <authorList>
            <person name="Reynolds H.T."/>
            <person name="Vijayakumar V."/>
            <person name="Gluck-Thaler E."/>
            <person name="Korotkin H.B."/>
            <person name="Matheny P.B."/>
            <person name="Slot J.C."/>
        </authorList>
    </citation>
    <scope>NUCLEOTIDE SEQUENCE [LARGE SCALE GENOMIC DNA]</scope>
    <source>
        <strain evidence="4 5">2631</strain>
    </source>
</reference>
<dbReference type="Pfam" id="PF00857">
    <property type="entry name" value="Isochorismatase"/>
    <property type="match status" value="1"/>
</dbReference>
<dbReference type="PANTHER" id="PTHR43540">
    <property type="entry name" value="PEROXYUREIDOACRYLATE/UREIDOACRYLATE AMIDOHYDROLASE-RELATED"/>
    <property type="match status" value="1"/>
</dbReference>
<comment type="similarity">
    <text evidence="1">Belongs to the isochorismatase family.</text>
</comment>
<dbReference type="AlphaFoldDB" id="A0A409WQM7"/>
<dbReference type="SUPFAM" id="SSF52499">
    <property type="entry name" value="Isochorismatase-like hydrolases"/>
    <property type="match status" value="1"/>
</dbReference>
<keyword evidence="5" id="KW-1185">Reference proteome</keyword>
<dbReference type="PANTHER" id="PTHR43540:SF9">
    <property type="entry name" value="FAMILY HYDROLASE, PUTATIVE (AFU_ORTHOLOGUE AFUA_2G08700)-RELATED"/>
    <property type="match status" value="1"/>
</dbReference>
<evidence type="ECO:0000313" key="4">
    <source>
        <dbReference type="EMBL" id="PPQ80808.1"/>
    </source>
</evidence>
<dbReference type="InterPro" id="IPR050272">
    <property type="entry name" value="Isochorismatase-like_hydrls"/>
</dbReference>
<dbReference type="OrthoDB" id="167809at2759"/>
<dbReference type="GO" id="GO:0016787">
    <property type="term" value="F:hydrolase activity"/>
    <property type="evidence" value="ECO:0007669"/>
    <property type="project" value="UniProtKB-KW"/>
</dbReference>
<evidence type="ECO:0000313" key="5">
    <source>
        <dbReference type="Proteomes" id="UP000283269"/>
    </source>
</evidence>
<dbReference type="InterPro" id="IPR036380">
    <property type="entry name" value="Isochorismatase-like_sf"/>
</dbReference>
<evidence type="ECO:0000256" key="1">
    <source>
        <dbReference type="ARBA" id="ARBA00006336"/>
    </source>
</evidence>
<evidence type="ECO:0000256" key="2">
    <source>
        <dbReference type="ARBA" id="ARBA00022801"/>
    </source>
</evidence>
<sequence>MPPAAFTDGQRVPTHDTPILGMVTRPRVPNAVEYGNDTDFWVEYPSGLIDVSRQIHLPDIAEVETSSDSAYNPPPLKSTQLDIRVDGDRVVRVDKAKTALVVIDMQKNWGLTDHELKTIPPSLVRSFRKHNGGGFGSQLPGDFGRLLMRDAYNSELYGPLQAEYLKGAKEGTDFWVHKNRMSGIWGYQTALDLFLRENGITTLIFAGVNTDQCVLGTLVDAYYRGYDCIVLDDATATTSPEGAFENVIYNSGNSYGFVTDTKRIIEAANKK</sequence>
<dbReference type="CDD" id="cd00431">
    <property type="entry name" value="cysteine_hydrolases"/>
    <property type="match status" value="1"/>
</dbReference>
<feature type="domain" description="Isochorismatase-like" evidence="3">
    <location>
        <begin position="98"/>
        <end position="244"/>
    </location>
</feature>
<dbReference type="EMBL" id="NHYD01003307">
    <property type="protein sequence ID" value="PPQ80808.1"/>
    <property type="molecule type" value="Genomic_DNA"/>
</dbReference>
<gene>
    <name evidence="4" type="ORF">CVT25_001933</name>
</gene>
<dbReference type="InterPro" id="IPR000868">
    <property type="entry name" value="Isochorismatase-like_dom"/>
</dbReference>
<dbReference type="Proteomes" id="UP000283269">
    <property type="component" value="Unassembled WGS sequence"/>
</dbReference>
<protein>
    <recommendedName>
        <fullName evidence="3">Isochorismatase-like domain-containing protein</fullName>
    </recommendedName>
</protein>
<dbReference type="InParanoid" id="A0A409WQM7"/>
<evidence type="ECO:0000259" key="3">
    <source>
        <dbReference type="Pfam" id="PF00857"/>
    </source>
</evidence>
<organism evidence="4 5">
    <name type="scientific">Psilocybe cyanescens</name>
    <dbReference type="NCBI Taxonomy" id="93625"/>
    <lineage>
        <taxon>Eukaryota</taxon>
        <taxon>Fungi</taxon>
        <taxon>Dikarya</taxon>
        <taxon>Basidiomycota</taxon>
        <taxon>Agaricomycotina</taxon>
        <taxon>Agaricomycetes</taxon>
        <taxon>Agaricomycetidae</taxon>
        <taxon>Agaricales</taxon>
        <taxon>Agaricineae</taxon>
        <taxon>Strophariaceae</taxon>
        <taxon>Psilocybe</taxon>
    </lineage>
</organism>
<dbReference type="STRING" id="93625.A0A409WQM7"/>